<proteinExistence type="predicted"/>
<dbReference type="Proteomes" id="UP001597557">
    <property type="component" value="Unassembled WGS sequence"/>
</dbReference>
<dbReference type="Pfam" id="PF03572">
    <property type="entry name" value="Peptidase_S41"/>
    <property type="match status" value="1"/>
</dbReference>
<dbReference type="InterPro" id="IPR029045">
    <property type="entry name" value="ClpP/crotonase-like_dom_sf"/>
</dbReference>
<organism evidence="2 3">
    <name type="scientific">Mucilaginibacter ximonensis</name>
    <dbReference type="NCBI Taxonomy" id="538021"/>
    <lineage>
        <taxon>Bacteria</taxon>
        <taxon>Pseudomonadati</taxon>
        <taxon>Bacteroidota</taxon>
        <taxon>Sphingobacteriia</taxon>
        <taxon>Sphingobacteriales</taxon>
        <taxon>Sphingobacteriaceae</taxon>
        <taxon>Mucilaginibacter</taxon>
    </lineage>
</organism>
<accession>A0ABW5Y8H4</accession>
<dbReference type="SUPFAM" id="SSF50156">
    <property type="entry name" value="PDZ domain-like"/>
    <property type="match status" value="1"/>
</dbReference>
<dbReference type="RefSeq" id="WP_377182567.1">
    <property type="nucleotide sequence ID" value="NZ_JBHUPD010000001.1"/>
</dbReference>
<comment type="caution">
    <text evidence="2">The sequence shown here is derived from an EMBL/GenBank/DDBJ whole genome shotgun (WGS) entry which is preliminary data.</text>
</comment>
<dbReference type="InterPro" id="IPR036034">
    <property type="entry name" value="PDZ_sf"/>
</dbReference>
<dbReference type="CDD" id="cd07561">
    <property type="entry name" value="Peptidase_S41_CPP_like"/>
    <property type="match status" value="1"/>
</dbReference>
<dbReference type="Gene3D" id="3.30.750.170">
    <property type="match status" value="1"/>
</dbReference>
<dbReference type="PROSITE" id="PS50106">
    <property type="entry name" value="PDZ"/>
    <property type="match status" value="1"/>
</dbReference>
<dbReference type="Gene3D" id="2.30.42.10">
    <property type="match status" value="1"/>
</dbReference>
<reference evidence="3" key="1">
    <citation type="journal article" date="2019" name="Int. J. Syst. Evol. Microbiol.">
        <title>The Global Catalogue of Microorganisms (GCM) 10K type strain sequencing project: providing services to taxonomists for standard genome sequencing and annotation.</title>
        <authorList>
            <consortium name="The Broad Institute Genomics Platform"/>
            <consortium name="The Broad Institute Genome Sequencing Center for Infectious Disease"/>
            <person name="Wu L."/>
            <person name="Ma J."/>
        </authorList>
    </citation>
    <scope>NUCLEOTIDE SEQUENCE [LARGE SCALE GENOMIC DNA]</scope>
    <source>
        <strain evidence="3">KCTC 22437</strain>
    </source>
</reference>
<evidence type="ECO:0000313" key="2">
    <source>
        <dbReference type="EMBL" id="MFD2871663.1"/>
    </source>
</evidence>
<dbReference type="InterPro" id="IPR005151">
    <property type="entry name" value="Tail-specific_protease"/>
</dbReference>
<keyword evidence="3" id="KW-1185">Reference proteome</keyword>
<evidence type="ECO:0000259" key="1">
    <source>
        <dbReference type="PROSITE" id="PS50106"/>
    </source>
</evidence>
<dbReference type="SMART" id="SM00228">
    <property type="entry name" value="PDZ"/>
    <property type="match status" value="1"/>
</dbReference>
<dbReference type="PROSITE" id="PS51257">
    <property type="entry name" value="PROKAR_LIPOPROTEIN"/>
    <property type="match status" value="1"/>
</dbReference>
<sequence>MKRTILGILMTATLFTACKKSNPSTNNNNNNNGGGASTTGSTLDLIRDSVYLYAKEDYYWYNTIPSYTAFNPRQFSGSTDLEALQKEVNAISQTNTFEYYAPSPGEAKYSFIDQGEVSTELGGTNGDFGFGVLYNEINDLRVKYVYPGSPADVAGIKRGYQITAINNNTNINYDNGGTNTNFVINAIFSSKNVTLTLLRPDQTSFTTTLAAASYTINPVITYKTINLPNNKVLGYMVFNSFTSDNNADPKLDQAFSYFQSQGVTELVVDLRYNGGGYVSTAEYIDNYLVPSSANNTTMYAYHFNDILANNKETLLANQYRRDGATNQLYNLAQVDYSVAANTQKFNKKGGLNLSRVFFIVSGSTASASELTINNLRPHMDVQFIGTTTYGKPVGFFDIDINKYQMYIPEFETQNSAGQGGYYSGMTPGAAGYPGVKDYDDPTKEFGDTTEVLLHHAVNFLKKGTYTVTAPKVQGLNVQRTLSIDQSNAAALALESKKFKGMVYDKSFVKKK</sequence>
<dbReference type="EMBL" id="JBHUPD010000001">
    <property type="protein sequence ID" value="MFD2871663.1"/>
    <property type="molecule type" value="Genomic_DNA"/>
</dbReference>
<dbReference type="Gene3D" id="3.90.226.10">
    <property type="entry name" value="2-enoyl-CoA Hydratase, Chain A, domain 1"/>
    <property type="match status" value="1"/>
</dbReference>
<protein>
    <submittedName>
        <fullName evidence="2">S41 family peptidase</fullName>
    </submittedName>
</protein>
<dbReference type="PANTHER" id="PTHR32060">
    <property type="entry name" value="TAIL-SPECIFIC PROTEASE"/>
    <property type="match status" value="1"/>
</dbReference>
<feature type="domain" description="PDZ" evidence="1">
    <location>
        <begin position="116"/>
        <end position="201"/>
    </location>
</feature>
<dbReference type="InterPro" id="IPR001478">
    <property type="entry name" value="PDZ"/>
</dbReference>
<evidence type="ECO:0000313" key="3">
    <source>
        <dbReference type="Proteomes" id="UP001597557"/>
    </source>
</evidence>
<dbReference type="SMART" id="SM00245">
    <property type="entry name" value="TSPc"/>
    <property type="match status" value="1"/>
</dbReference>
<dbReference type="PANTHER" id="PTHR32060:SF30">
    <property type="entry name" value="CARBOXY-TERMINAL PROCESSING PROTEASE CTPA"/>
    <property type="match status" value="1"/>
</dbReference>
<gene>
    <name evidence="2" type="ORF">ACFS5N_04220</name>
</gene>
<dbReference type="SUPFAM" id="SSF52096">
    <property type="entry name" value="ClpP/crotonase"/>
    <property type="match status" value="1"/>
</dbReference>
<name>A0ABW5Y8H4_9SPHI</name>